<feature type="domain" description="HPr" evidence="11">
    <location>
        <begin position="2"/>
        <end position="95"/>
    </location>
</feature>
<evidence type="ECO:0000259" key="10">
    <source>
        <dbReference type="PROSITE" id="PS50112"/>
    </source>
</evidence>
<dbReference type="InterPro" id="IPR000014">
    <property type="entry name" value="PAS"/>
</dbReference>
<dbReference type="SUPFAM" id="SSF55594">
    <property type="entry name" value="HPr-like"/>
    <property type="match status" value="1"/>
</dbReference>
<dbReference type="Gene3D" id="3.30.1340.10">
    <property type="entry name" value="HPr-like"/>
    <property type="match status" value="1"/>
</dbReference>
<evidence type="ECO:0000256" key="1">
    <source>
        <dbReference type="ARBA" id="ARBA00022741"/>
    </source>
</evidence>
<dbReference type="CDD" id="cd00009">
    <property type="entry name" value="AAA"/>
    <property type="match status" value="1"/>
</dbReference>
<dbReference type="PROSITE" id="PS00675">
    <property type="entry name" value="SIGMA54_INTERACT_1"/>
    <property type="match status" value="1"/>
</dbReference>
<dbReference type="InterPro" id="IPR000032">
    <property type="entry name" value="HPr-like"/>
</dbReference>
<dbReference type="InterPro" id="IPR013767">
    <property type="entry name" value="PAS_fold"/>
</dbReference>
<dbReference type="Pfam" id="PF25601">
    <property type="entry name" value="AAA_lid_14"/>
    <property type="match status" value="1"/>
</dbReference>
<keyword evidence="12" id="KW-0808">Transferase</keyword>
<dbReference type="Pfam" id="PF00381">
    <property type="entry name" value="PTS-HPr"/>
    <property type="match status" value="1"/>
</dbReference>
<dbReference type="PROSITE" id="PS00676">
    <property type="entry name" value="SIGMA54_INTERACT_2"/>
    <property type="match status" value="1"/>
</dbReference>
<dbReference type="GO" id="GO:0005524">
    <property type="term" value="F:ATP binding"/>
    <property type="evidence" value="ECO:0007669"/>
    <property type="project" value="UniProtKB-KW"/>
</dbReference>
<dbReference type="SUPFAM" id="SSF55785">
    <property type="entry name" value="PYP-like sensor domain (PAS domain)"/>
    <property type="match status" value="2"/>
</dbReference>
<dbReference type="GO" id="GO:0016740">
    <property type="term" value="F:transferase activity"/>
    <property type="evidence" value="ECO:0007669"/>
    <property type="project" value="UniProtKB-KW"/>
</dbReference>
<dbReference type="CDD" id="cd00130">
    <property type="entry name" value="PAS"/>
    <property type="match status" value="2"/>
</dbReference>
<dbReference type="Gene3D" id="3.40.50.300">
    <property type="entry name" value="P-loop containing nucleotide triphosphate hydrolases"/>
    <property type="match status" value="1"/>
</dbReference>
<dbReference type="InterPro" id="IPR027417">
    <property type="entry name" value="P-loop_NTPase"/>
</dbReference>
<dbReference type="Pfam" id="PF00989">
    <property type="entry name" value="PAS"/>
    <property type="match status" value="1"/>
</dbReference>
<dbReference type="InterPro" id="IPR035895">
    <property type="entry name" value="HPr-like_sf"/>
</dbReference>
<dbReference type="Pfam" id="PF00158">
    <property type="entry name" value="Sigma54_activat"/>
    <property type="match status" value="1"/>
</dbReference>
<dbReference type="SUPFAM" id="SSF52540">
    <property type="entry name" value="P-loop containing nucleoside triphosphate hydrolases"/>
    <property type="match status" value="1"/>
</dbReference>
<evidence type="ECO:0000259" key="9">
    <source>
        <dbReference type="PROSITE" id="PS50045"/>
    </source>
</evidence>
<dbReference type="NCBIfam" id="TIGR00229">
    <property type="entry name" value="sensory_box"/>
    <property type="match status" value="2"/>
</dbReference>
<evidence type="ECO:0000256" key="5">
    <source>
        <dbReference type="ARBA" id="ARBA00023125"/>
    </source>
</evidence>
<dbReference type="InterPro" id="IPR009057">
    <property type="entry name" value="Homeodomain-like_sf"/>
</dbReference>
<reference evidence="12 13" key="1">
    <citation type="submission" date="2016-10" db="EMBL/GenBank/DDBJ databases">
        <authorList>
            <person name="de Groot N.N."/>
        </authorList>
    </citation>
    <scope>NUCLEOTIDE SEQUENCE [LARGE SCALE GENOMIC DNA]</scope>
    <source>
        <strain evidence="12 13">DSM 13305</strain>
    </source>
</reference>
<dbReference type="RefSeq" id="WP_091745160.1">
    <property type="nucleotide sequence ID" value="NZ_FODY01000006.1"/>
</dbReference>
<dbReference type="PANTHER" id="PTHR32071">
    <property type="entry name" value="TRANSCRIPTIONAL REGULATORY PROTEIN"/>
    <property type="match status" value="1"/>
</dbReference>
<evidence type="ECO:0000256" key="8">
    <source>
        <dbReference type="ARBA" id="ARBA00029500"/>
    </source>
</evidence>
<dbReference type="STRING" id="112903.SAMN04490178_10670"/>
<dbReference type="InterPro" id="IPR025943">
    <property type="entry name" value="Sigma_54_int_dom_ATP-bd_2"/>
</dbReference>
<evidence type="ECO:0000256" key="4">
    <source>
        <dbReference type="ARBA" id="ARBA00023015"/>
    </source>
</evidence>
<gene>
    <name evidence="12" type="ORF">SAMN04490178_10670</name>
</gene>
<dbReference type="InterPro" id="IPR058031">
    <property type="entry name" value="AAA_lid_NorR"/>
</dbReference>
<keyword evidence="1" id="KW-0547">Nucleotide-binding</keyword>
<dbReference type="Gene3D" id="1.10.10.60">
    <property type="entry name" value="Homeodomain-like"/>
    <property type="match status" value="1"/>
</dbReference>
<name>A0A1H8T960_9FIRM</name>
<dbReference type="Proteomes" id="UP000198847">
    <property type="component" value="Unassembled WGS sequence"/>
</dbReference>
<dbReference type="EMBL" id="FODY01000006">
    <property type="protein sequence ID" value="SEO87411.1"/>
    <property type="molecule type" value="Genomic_DNA"/>
</dbReference>
<evidence type="ECO:0000313" key="12">
    <source>
        <dbReference type="EMBL" id="SEO87411.1"/>
    </source>
</evidence>
<dbReference type="AlphaFoldDB" id="A0A1H8T960"/>
<keyword evidence="2" id="KW-0058">Aromatic hydrocarbons catabolism</keyword>
<evidence type="ECO:0000256" key="6">
    <source>
        <dbReference type="ARBA" id="ARBA00023159"/>
    </source>
</evidence>
<dbReference type="GO" id="GO:0003677">
    <property type="term" value="F:DNA binding"/>
    <property type="evidence" value="ECO:0007669"/>
    <property type="project" value="UniProtKB-KW"/>
</dbReference>
<feature type="domain" description="PAS" evidence="10">
    <location>
        <begin position="109"/>
        <end position="160"/>
    </location>
</feature>
<evidence type="ECO:0000259" key="11">
    <source>
        <dbReference type="PROSITE" id="PS51350"/>
    </source>
</evidence>
<keyword evidence="4" id="KW-0805">Transcription regulation</keyword>
<dbReference type="InterPro" id="IPR025944">
    <property type="entry name" value="Sigma_54_int_dom_CS"/>
</dbReference>
<dbReference type="InterPro" id="IPR030828">
    <property type="entry name" value="HTH_TyrR"/>
</dbReference>
<feature type="domain" description="PAS" evidence="10">
    <location>
        <begin position="226"/>
        <end position="279"/>
    </location>
</feature>
<dbReference type="PROSITE" id="PS00688">
    <property type="entry name" value="SIGMA54_INTERACT_3"/>
    <property type="match status" value="1"/>
</dbReference>
<keyword evidence="7" id="KW-0804">Transcription</keyword>
<dbReference type="PROSITE" id="PS50112">
    <property type="entry name" value="PAS"/>
    <property type="match status" value="2"/>
</dbReference>
<dbReference type="FunFam" id="1.10.8.60:FF:000014">
    <property type="entry name" value="DNA-binding transcriptional regulator NtrC"/>
    <property type="match status" value="1"/>
</dbReference>
<accession>A0A1H8T960</accession>
<dbReference type="FunFam" id="3.40.50.300:FF:000006">
    <property type="entry name" value="DNA-binding transcriptional regulator NtrC"/>
    <property type="match status" value="1"/>
</dbReference>
<dbReference type="SMART" id="SM00091">
    <property type="entry name" value="PAS"/>
    <property type="match status" value="2"/>
</dbReference>
<organism evidence="12 13">
    <name type="scientific">Propionispora vibrioides</name>
    <dbReference type="NCBI Taxonomy" id="112903"/>
    <lineage>
        <taxon>Bacteria</taxon>
        <taxon>Bacillati</taxon>
        <taxon>Bacillota</taxon>
        <taxon>Negativicutes</taxon>
        <taxon>Selenomonadales</taxon>
        <taxon>Sporomusaceae</taxon>
        <taxon>Propionispora</taxon>
    </lineage>
</organism>
<dbReference type="Gene3D" id="1.10.8.60">
    <property type="match status" value="1"/>
</dbReference>
<feature type="domain" description="Sigma-54 factor interaction" evidence="9">
    <location>
        <begin position="365"/>
        <end position="594"/>
    </location>
</feature>
<dbReference type="PROSITE" id="PS51350">
    <property type="entry name" value="PTS_HPR_DOM"/>
    <property type="match status" value="1"/>
</dbReference>
<keyword evidence="3" id="KW-0067">ATP-binding</keyword>
<dbReference type="InterPro" id="IPR025662">
    <property type="entry name" value="Sigma_54_int_dom_ATP-bd_1"/>
</dbReference>
<evidence type="ECO:0000256" key="7">
    <source>
        <dbReference type="ARBA" id="ARBA00023163"/>
    </source>
</evidence>
<evidence type="ECO:0000313" key="13">
    <source>
        <dbReference type="Proteomes" id="UP000198847"/>
    </source>
</evidence>
<dbReference type="SMART" id="SM00382">
    <property type="entry name" value="AAA"/>
    <property type="match status" value="1"/>
</dbReference>
<dbReference type="InterPro" id="IPR003593">
    <property type="entry name" value="AAA+_ATPase"/>
</dbReference>
<dbReference type="PROSITE" id="PS50045">
    <property type="entry name" value="SIGMA54_INTERACT_4"/>
    <property type="match status" value="1"/>
</dbReference>
<evidence type="ECO:0000256" key="3">
    <source>
        <dbReference type="ARBA" id="ARBA00022840"/>
    </source>
</evidence>
<dbReference type="Pfam" id="PF13426">
    <property type="entry name" value="PAS_9"/>
    <property type="match status" value="1"/>
</dbReference>
<dbReference type="SUPFAM" id="SSF46689">
    <property type="entry name" value="Homeodomain-like"/>
    <property type="match status" value="1"/>
</dbReference>
<evidence type="ECO:0000256" key="2">
    <source>
        <dbReference type="ARBA" id="ARBA00022797"/>
    </source>
</evidence>
<keyword evidence="13" id="KW-1185">Reference proteome</keyword>
<dbReference type="PANTHER" id="PTHR32071:SF57">
    <property type="entry name" value="C4-DICARBOXYLATE TRANSPORT TRANSCRIPTIONAL REGULATORY PROTEIN DCTD"/>
    <property type="match status" value="1"/>
</dbReference>
<dbReference type="InterPro" id="IPR002078">
    <property type="entry name" value="Sigma_54_int"/>
</dbReference>
<keyword evidence="6" id="KW-0010">Activator</keyword>
<proteinExistence type="predicted"/>
<sequence length="684" mass="75600">MYIIKKAVIKHKSGLHARVAAMVVQKSYEIKNKYNVPLYLHCPGREKVTASSLMLIVSLRIKVGDVVQVSGEGALAEAAVNEMVGFLESDFQIADFRTFTQVDNLIHENTFTAEQVFSCMANGLVVTDENDIITIFNPAAEKIMGIAAVEAIGNSVCEIIPGSRMHIVNKKMEPELGCRQLIGNSIIVTNRSPIIVNGQSKGVVAIFEDISAMEKTAGELREVKQLKEKLQLVLESVHDGICVLDKDGYITYVNPSYLRIVGEAREDLVNHSIEIISPKGARNKVLNTGEQVLGSISTKHNGVTIVANVNPIVVDGEVDGAVSIVKDVSEVQGLVEKLNRVSARAEYLEQELWRIKRPARAFAKFIGRSGKALDALAVAAKASEGLATVLIRGESGTGKELVAEGIHCASIRAGGPFIRVNCAAIPATLLESELFGHERGAFTGAIKKKLGKFELAHKGTIFLDEIGEMEKNMQAKLLRVIQEKEIGRVGGEDIFKVDVRIIAATNRNLEEMVAAGEFREDLYYRLNVIPILLPSLRERKEDIPMLIEHFIDKINGEINKEIKGIRQDALEVLLQYRWPGNVRELENIIERAITLTDGKYIESRDLPIYLRENVSSATTLIDHAFSQESILPWEEYEKQIIQMALRKYGSYNAAAKALGLTHKTVAAKAQKYGIEKNILWEKKG</sequence>
<dbReference type="OrthoDB" id="9803970at2"/>
<keyword evidence="5" id="KW-0238">DNA-binding</keyword>
<dbReference type="InterPro" id="IPR035965">
    <property type="entry name" value="PAS-like_dom_sf"/>
</dbReference>
<dbReference type="Gene3D" id="3.30.450.20">
    <property type="entry name" value="PAS domain"/>
    <property type="match status" value="2"/>
</dbReference>
<dbReference type="GO" id="GO:0006355">
    <property type="term" value="P:regulation of DNA-templated transcription"/>
    <property type="evidence" value="ECO:0007669"/>
    <property type="project" value="InterPro"/>
</dbReference>
<dbReference type="Pfam" id="PF18024">
    <property type="entry name" value="HTH_50"/>
    <property type="match status" value="1"/>
</dbReference>
<protein>
    <recommendedName>
        <fullName evidence="8">HTH-type transcriptional regulatory protein TyrR</fullName>
    </recommendedName>
</protein>